<feature type="domain" description="SWIM-type" evidence="6">
    <location>
        <begin position="103"/>
        <end position="144"/>
    </location>
</feature>
<name>A0AAD7VIS8_QUISA</name>
<evidence type="ECO:0000256" key="2">
    <source>
        <dbReference type="ARBA" id="ARBA00022771"/>
    </source>
</evidence>
<dbReference type="Proteomes" id="UP001163823">
    <property type="component" value="Chromosome 3"/>
</dbReference>
<keyword evidence="8" id="KW-1185">Reference proteome</keyword>
<protein>
    <submittedName>
        <fullName evidence="7">Protein FAR1-RELATED SEQUENCE like</fullName>
    </submittedName>
</protein>
<comment type="caution">
    <text evidence="7">The sequence shown here is derived from an EMBL/GenBank/DDBJ whole genome shotgun (WGS) entry which is preliminary data.</text>
</comment>
<dbReference type="GO" id="GO:0008270">
    <property type="term" value="F:zinc ion binding"/>
    <property type="evidence" value="ECO:0007669"/>
    <property type="project" value="UniProtKB-KW"/>
</dbReference>
<dbReference type="Pfam" id="PF04434">
    <property type="entry name" value="SWIM"/>
    <property type="match status" value="1"/>
</dbReference>
<keyword evidence="1" id="KW-0479">Metal-binding</keyword>
<dbReference type="PANTHER" id="PTHR31973">
    <property type="entry name" value="POLYPROTEIN, PUTATIVE-RELATED"/>
    <property type="match status" value="1"/>
</dbReference>
<dbReference type="InterPro" id="IPR006564">
    <property type="entry name" value="Znf_PMZ"/>
</dbReference>
<dbReference type="PROSITE" id="PS50966">
    <property type="entry name" value="ZF_SWIM"/>
    <property type="match status" value="1"/>
</dbReference>
<dbReference type="SMART" id="SM00575">
    <property type="entry name" value="ZnF_PMZ"/>
    <property type="match status" value="1"/>
</dbReference>
<gene>
    <name evidence="7" type="ORF">O6P43_006779</name>
</gene>
<evidence type="ECO:0000259" key="6">
    <source>
        <dbReference type="PROSITE" id="PS50966"/>
    </source>
</evidence>
<keyword evidence="3" id="KW-0862">Zinc</keyword>
<dbReference type="PANTHER" id="PTHR31973:SF187">
    <property type="entry name" value="MUTATOR TRANSPOSASE MUDRA PROTEIN"/>
    <property type="match status" value="1"/>
</dbReference>
<dbReference type="AlphaFoldDB" id="A0AAD7VIS8"/>
<evidence type="ECO:0000256" key="5">
    <source>
        <dbReference type="SAM" id="MobiDB-lite"/>
    </source>
</evidence>
<sequence>MYDWVLANGPEHWANSQFKRKRWDKLSSDETDAFNSWMSNEWQMPVLEFIKAHQCKLADLLSSRRRDNLNWKGPVGSAIEMRIRENMSKAQNLVIRQVSNFAFEIQLQSSLTVVDLTRMVCSCLEWQMTGIPCTHACKALQLVNLDVYQFVDKWYHRETQEIIYEESMLVVSLNDIPTTGDGSNTKDGVPFELQPPVMMPARGRPRGMPIRTRSSPTCSNCNEAGHNRKTCKMSQDNL</sequence>
<accession>A0AAD7VIS8</accession>
<evidence type="ECO:0000256" key="1">
    <source>
        <dbReference type="ARBA" id="ARBA00022723"/>
    </source>
</evidence>
<feature type="region of interest" description="Disordered" evidence="5">
    <location>
        <begin position="180"/>
        <end position="219"/>
    </location>
</feature>
<reference evidence="7" key="1">
    <citation type="journal article" date="2023" name="Science">
        <title>Elucidation of the pathway for biosynthesis of saponin adjuvants from the soapbark tree.</title>
        <authorList>
            <person name="Reed J."/>
            <person name="Orme A."/>
            <person name="El-Demerdash A."/>
            <person name="Owen C."/>
            <person name="Martin L.B.B."/>
            <person name="Misra R.C."/>
            <person name="Kikuchi S."/>
            <person name="Rejzek M."/>
            <person name="Martin A.C."/>
            <person name="Harkess A."/>
            <person name="Leebens-Mack J."/>
            <person name="Louveau T."/>
            <person name="Stephenson M.J."/>
            <person name="Osbourn A."/>
        </authorList>
    </citation>
    <scope>NUCLEOTIDE SEQUENCE</scope>
    <source>
        <strain evidence="7">S10</strain>
    </source>
</reference>
<dbReference type="KEGG" id="qsa:O6P43_006779"/>
<keyword evidence="2 4" id="KW-0863">Zinc-finger</keyword>
<evidence type="ECO:0000313" key="7">
    <source>
        <dbReference type="EMBL" id="KAJ7977094.1"/>
    </source>
</evidence>
<dbReference type="InterPro" id="IPR007527">
    <property type="entry name" value="Znf_SWIM"/>
</dbReference>
<proteinExistence type="predicted"/>
<evidence type="ECO:0000313" key="8">
    <source>
        <dbReference type="Proteomes" id="UP001163823"/>
    </source>
</evidence>
<organism evidence="7 8">
    <name type="scientific">Quillaja saponaria</name>
    <name type="common">Soap bark tree</name>
    <dbReference type="NCBI Taxonomy" id="32244"/>
    <lineage>
        <taxon>Eukaryota</taxon>
        <taxon>Viridiplantae</taxon>
        <taxon>Streptophyta</taxon>
        <taxon>Embryophyta</taxon>
        <taxon>Tracheophyta</taxon>
        <taxon>Spermatophyta</taxon>
        <taxon>Magnoliopsida</taxon>
        <taxon>eudicotyledons</taxon>
        <taxon>Gunneridae</taxon>
        <taxon>Pentapetalae</taxon>
        <taxon>rosids</taxon>
        <taxon>fabids</taxon>
        <taxon>Fabales</taxon>
        <taxon>Quillajaceae</taxon>
        <taxon>Quillaja</taxon>
    </lineage>
</organism>
<evidence type="ECO:0000256" key="3">
    <source>
        <dbReference type="ARBA" id="ARBA00022833"/>
    </source>
</evidence>
<evidence type="ECO:0000256" key="4">
    <source>
        <dbReference type="PROSITE-ProRule" id="PRU00325"/>
    </source>
</evidence>
<dbReference type="EMBL" id="JARAOO010000003">
    <property type="protein sequence ID" value="KAJ7977094.1"/>
    <property type="molecule type" value="Genomic_DNA"/>
</dbReference>